<dbReference type="InterPro" id="IPR003489">
    <property type="entry name" value="RHF/RaiA"/>
</dbReference>
<dbReference type="InterPro" id="IPR036567">
    <property type="entry name" value="RHF-like"/>
</dbReference>
<dbReference type="SUPFAM" id="SSF69754">
    <property type="entry name" value="Ribosome binding protein Y (YfiA homologue)"/>
    <property type="match status" value="1"/>
</dbReference>
<evidence type="ECO:0000313" key="2">
    <source>
        <dbReference type="Proteomes" id="UP000284531"/>
    </source>
</evidence>
<protein>
    <submittedName>
        <fullName evidence="1">Putative sigma-54 modulation protein</fullName>
    </submittedName>
</protein>
<dbReference type="EMBL" id="RAPQ01000012">
    <property type="protein sequence ID" value="RKD96813.1"/>
    <property type="molecule type" value="Genomic_DNA"/>
</dbReference>
<dbReference type="AlphaFoldDB" id="A0A419WMV2"/>
<evidence type="ECO:0000313" key="1">
    <source>
        <dbReference type="EMBL" id="RKD96813.1"/>
    </source>
</evidence>
<comment type="caution">
    <text evidence="1">The sequence shown here is derived from an EMBL/GenBank/DDBJ whole genome shotgun (WGS) entry which is preliminary data.</text>
</comment>
<dbReference type="NCBIfam" id="TIGR00741">
    <property type="entry name" value="yfiA"/>
    <property type="match status" value="1"/>
</dbReference>
<keyword evidence="2" id="KW-1185">Reference proteome</keyword>
<accession>A0A419WMV2</accession>
<dbReference type="Pfam" id="PF02482">
    <property type="entry name" value="Ribosomal_S30AE"/>
    <property type="match status" value="1"/>
</dbReference>
<reference evidence="1 2" key="1">
    <citation type="submission" date="2018-09" db="EMBL/GenBank/DDBJ databases">
        <title>Genomic Encyclopedia of Archaeal and Bacterial Type Strains, Phase II (KMG-II): from individual species to whole genera.</title>
        <authorList>
            <person name="Goeker M."/>
        </authorList>
    </citation>
    <scope>NUCLEOTIDE SEQUENCE [LARGE SCALE GENOMIC DNA]</scope>
    <source>
        <strain evidence="1 2">DSM 21950</strain>
    </source>
</reference>
<dbReference type="Gene3D" id="3.30.160.100">
    <property type="entry name" value="Ribosome hibernation promotion factor-like"/>
    <property type="match status" value="1"/>
</dbReference>
<dbReference type="Proteomes" id="UP000284531">
    <property type="component" value="Unassembled WGS sequence"/>
</dbReference>
<gene>
    <name evidence="1" type="ORF">BXY64_3760</name>
</gene>
<sequence length="106" mass="12095">MWILNIGGIVMNMKMQSVGFKADSKLEAFINQKLKKLEKLENSITTYNVILNVDKASNRENKVVEVKMQVPGSELFAKKQSKTFEEATDLVADALRSQILKYKEKK</sequence>
<proteinExistence type="predicted"/>
<organism evidence="1 2">
    <name type="scientific">Marinifilum flexuosum</name>
    <dbReference type="NCBI Taxonomy" id="1117708"/>
    <lineage>
        <taxon>Bacteria</taxon>
        <taxon>Pseudomonadati</taxon>
        <taxon>Bacteroidota</taxon>
        <taxon>Bacteroidia</taxon>
        <taxon>Marinilabiliales</taxon>
        <taxon>Marinifilaceae</taxon>
    </lineage>
</organism>
<name>A0A419WMV2_9BACT</name>